<keyword evidence="8 9" id="KW-0472">Membrane</keyword>
<evidence type="ECO:0000256" key="3">
    <source>
        <dbReference type="ARBA" id="ARBA00022475"/>
    </source>
</evidence>
<dbReference type="NCBIfam" id="TIGR00964">
    <property type="entry name" value="secE_bact"/>
    <property type="match status" value="1"/>
</dbReference>
<evidence type="ECO:0000256" key="4">
    <source>
        <dbReference type="ARBA" id="ARBA00022692"/>
    </source>
</evidence>
<keyword evidence="5 9" id="KW-0653">Protein transport</keyword>
<evidence type="ECO:0000256" key="7">
    <source>
        <dbReference type="ARBA" id="ARBA00023010"/>
    </source>
</evidence>
<accession>A0A1Y3XVB5</accession>
<organism evidence="11 12">
    <name type="scientific">[Collinsella] massiliensis</name>
    <dbReference type="NCBI Taxonomy" id="1232426"/>
    <lineage>
        <taxon>Bacteria</taxon>
        <taxon>Bacillati</taxon>
        <taxon>Actinomycetota</taxon>
        <taxon>Coriobacteriia</taxon>
        <taxon>Coriobacteriales</taxon>
        <taxon>Coriobacteriaceae</taxon>
        <taxon>Enorma</taxon>
    </lineage>
</organism>
<keyword evidence="4 9" id="KW-0812">Transmembrane</keyword>
<name>A0A1Y3XVB5_9ACTN</name>
<dbReference type="RefSeq" id="WP_094334938.1">
    <property type="nucleotide sequence ID" value="NZ_NFIE01000003.1"/>
</dbReference>
<dbReference type="PROSITE" id="PS01067">
    <property type="entry name" value="SECE_SEC61G"/>
    <property type="match status" value="1"/>
</dbReference>
<reference evidence="12" key="1">
    <citation type="submission" date="2017-04" db="EMBL/GenBank/DDBJ databases">
        <title>Function of individual gut microbiota members based on whole genome sequencing of pure cultures obtained from chicken caecum.</title>
        <authorList>
            <person name="Medvecky M."/>
            <person name="Cejkova D."/>
            <person name="Polansky O."/>
            <person name="Karasova D."/>
            <person name="Kubasova T."/>
            <person name="Cizek A."/>
            <person name="Rychlik I."/>
        </authorList>
    </citation>
    <scope>NUCLEOTIDE SEQUENCE [LARGE SCALE GENOMIC DNA]</scope>
    <source>
        <strain evidence="12">An5</strain>
    </source>
</reference>
<dbReference type="InterPro" id="IPR001901">
    <property type="entry name" value="Translocase_SecE/Sec61-g"/>
</dbReference>
<dbReference type="GO" id="GO:0005886">
    <property type="term" value="C:plasma membrane"/>
    <property type="evidence" value="ECO:0007669"/>
    <property type="project" value="UniProtKB-SubCell"/>
</dbReference>
<dbReference type="InterPro" id="IPR005807">
    <property type="entry name" value="SecE_bac"/>
</dbReference>
<evidence type="ECO:0000313" key="12">
    <source>
        <dbReference type="Proteomes" id="UP000195781"/>
    </source>
</evidence>
<keyword evidence="12" id="KW-1185">Reference proteome</keyword>
<evidence type="ECO:0000256" key="10">
    <source>
        <dbReference type="SAM" id="MobiDB-lite"/>
    </source>
</evidence>
<dbReference type="GO" id="GO:0009306">
    <property type="term" value="P:protein secretion"/>
    <property type="evidence" value="ECO:0007669"/>
    <property type="project" value="UniProtKB-UniRule"/>
</dbReference>
<dbReference type="Pfam" id="PF00584">
    <property type="entry name" value="SecE"/>
    <property type="match status" value="1"/>
</dbReference>
<dbReference type="GO" id="GO:0006605">
    <property type="term" value="P:protein targeting"/>
    <property type="evidence" value="ECO:0007669"/>
    <property type="project" value="UniProtKB-UniRule"/>
</dbReference>
<dbReference type="GO" id="GO:0043952">
    <property type="term" value="P:protein transport by the Sec complex"/>
    <property type="evidence" value="ECO:0007669"/>
    <property type="project" value="UniProtKB-UniRule"/>
</dbReference>
<evidence type="ECO:0000256" key="6">
    <source>
        <dbReference type="ARBA" id="ARBA00022989"/>
    </source>
</evidence>
<keyword evidence="2 9" id="KW-0813">Transport</keyword>
<dbReference type="GO" id="GO:0008320">
    <property type="term" value="F:protein transmembrane transporter activity"/>
    <property type="evidence" value="ECO:0007669"/>
    <property type="project" value="UniProtKB-UniRule"/>
</dbReference>
<feature type="compositionally biased region" description="Basic residues" evidence="10">
    <location>
        <begin position="1"/>
        <end position="11"/>
    </location>
</feature>
<dbReference type="OrthoDB" id="9805743at2"/>
<dbReference type="PANTHER" id="PTHR33910:SF1">
    <property type="entry name" value="PROTEIN TRANSLOCASE SUBUNIT SECE"/>
    <property type="match status" value="1"/>
</dbReference>
<keyword evidence="7 9" id="KW-0811">Translocation</keyword>
<dbReference type="Gene3D" id="1.20.5.1030">
    <property type="entry name" value="Preprotein translocase secy subunit"/>
    <property type="match status" value="1"/>
</dbReference>
<feature type="transmembrane region" description="Helical" evidence="9">
    <location>
        <begin position="101"/>
        <end position="126"/>
    </location>
</feature>
<comment type="function">
    <text evidence="9">Essential subunit of the Sec protein translocation channel SecYEG. Clamps together the 2 halves of SecY. May contact the channel plug during translocation.</text>
</comment>
<keyword evidence="6 9" id="KW-1133">Transmembrane helix</keyword>
<comment type="subcellular location">
    <subcellularLocation>
        <location evidence="9">Cell membrane</location>
        <topology evidence="9">Single-pass membrane protein</topology>
    </subcellularLocation>
    <subcellularLocation>
        <location evidence="1">Membrane</location>
    </subcellularLocation>
</comment>
<comment type="similarity">
    <text evidence="9">Belongs to the SecE/SEC61-gamma family.</text>
</comment>
<comment type="subunit">
    <text evidence="9">Component of the Sec protein translocase complex. Heterotrimer consisting of SecY, SecE and SecG subunits. The heterotrimers can form oligomers, although 1 heterotrimer is thought to be able to translocate proteins. Interacts with the ribosome. Interacts with SecDF, and other proteins may be involved. Interacts with SecA.</text>
</comment>
<dbReference type="PANTHER" id="PTHR33910">
    <property type="entry name" value="PROTEIN TRANSLOCASE SUBUNIT SECE"/>
    <property type="match status" value="1"/>
</dbReference>
<dbReference type="HAMAP" id="MF_00422">
    <property type="entry name" value="SecE"/>
    <property type="match status" value="1"/>
</dbReference>
<sequence length="138" mass="14992">MANKKNKKKASQRNAQASSAPAKAQAAAEPKKGVSRKAAKDAESASKSVARAKADMKASKEKAKAKKKKDEKPGFFGRIRNYFRAVRTEMRRVTWPSKKELVNYSLVVIASLVVVGVVIAVLDFVIGEGLFLISGLRS</sequence>
<dbReference type="EMBL" id="NFIE01000003">
    <property type="protein sequence ID" value="OUN89494.1"/>
    <property type="molecule type" value="Genomic_DNA"/>
</dbReference>
<feature type="region of interest" description="Disordered" evidence="10">
    <location>
        <begin position="1"/>
        <end position="72"/>
    </location>
</feature>
<evidence type="ECO:0000256" key="1">
    <source>
        <dbReference type="ARBA" id="ARBA00004370"/>
    </source>
</evidence>
<evidence type="ECO:0000256" key="9">
    <source>
        <dbReference type="HAMAP-Rule" id="MF_00422"/>
    </source>
</evidence>
<feature type="compositionally biased region" description="Low complexity" evidence="10">
    <location>
        <begin position="15"/>
        <end position="28"/>
    </location>
</feature>
<evidence type="ECO:0000313" key="11">
    <source>
        <dbReference type="EMBL" id="OUN89494.1"/>
    </source>
</evidence>
<evidence type="ECO:0000256" key="8">
    <source>
        <dbReference type="ARBA" id="ARBA00023136"/>
    </source>
</evidence>
<feature type="compositionally biased region" description="Basic and acidic residues" evidence="10">
    <location>
        <begin position="52"/>
        <end position="72"/>
    </location>
</feature>
<proteinExistence type="inferred from homology"/>
<comment type="caution">
    <text evidence="11">The sequence shown here is derived from an EMBL/GenBank/DDBJ whole genome shotgun (WGS) entry which is preliminary data.</text>
</comment>
<protein>
    <recommendedName>
        <fullName evidence="9">Protein translocase subunit SecE</fullName>
    </recommendedName>
</protein>
<keyword evidence="3 9" id="KW-1003">Cell membrane</keyword>
<evidence type="ECO:0000256" key="2">
    <source>
        <dbReference type="ARBA" id="ARBA00022448"/>
    </source>
</evidence>
<dbReference type="InterPro" id="IPR038379">
    <property type="entry name" value="SecE_sf"/>
</dbReference>
<dbReference type="GO" id="GO:0065002">
    <property type="term" value="P:intracellular protein transmembrane transport"/>
    <property type="evidence" value="ECO:0007669"/>
    <property type="project" value="UniProtKB-UniRule"/>
</dbReference>
<dbReference type="Proteomes" id="UP000195781">
    <property type="component" value="Unassembled WGS sequence"/>
</dbReference>
<evidence type="ECO:0000256" key="5">
    <source>
        <dbReference type="ARBA" id="ARBA00022927"/>
    </source>
</evidence>
<gene>
    <name evidence="9" type="primary">secE</name>
    <name evidence="11" type="ORF">B5G02_01690</name>
</gene>
<dbReference type="AlphaFoldDB" id="A0A1Y3XVB5"/>